<evidence type="ECO:0000313" key="2">
    <source>
        <dbReference type="EMBL" id="QCI06872.1"/>
    </source>
</evidence>
<evidence type="ECO:0000256" key="1">
    <source>
        <dbReference type="SAM" id="Phobius"/>
    </source>
</evidence>
<feature type="transmembrane region" description="Helical" evidence="1">
    <location>
        <begin position="46"/>
        <end position="68"/>
    </location>
</feature>
<keyword evidence="1" id="KW-0812">Transmembrane</keyword>
<sequence>MKGHRGLNYDDLIRSATRISQRFDDPRVFSLFYLFLQNNIDISDQIILIIKNLSYFLFFFNKLINLYLSKYIF</sequence>
<geneLocation type="plastid" evidence="2"/>
<accession>A0A4D6WUK1</accession>
<reference evidence="2" key="2">
    <citation type="submission" date="2019-04" db="EMBL/GenBank/DDBJ databases">
        <authorList>
            <person name="Pasella M."/>
        </authorList>
    </citation>
    <scope>NUCLEOTIDE SEQUENCE</scope>
    <source>
        <strain evidence="2">25966_4</strain>
    </source>
</reference>
<keyword evidence="2" id="KW-0934">Plastid</keyword>
<organism evidence="2">
    <name type="scientific">Halydictyon mirabile</name>
    <dbReference type="NCBI Taxonomy" id="189652"/>
    <lineage>
        <taxon>Eukaryota</taxon>
        <taxon>Rhodophyta</taxon>
        <taxon>Florideophyceae</taxon>
        <taxon>Rhodymeniophycidae</taxon>
        <taxon>Ceramiales</taxon>
        <taxon>Dasyaceae</taxon>
        <taxon>Halydictyon</taxon>
    </lineage>
</organism>
<dbReference type="AlphaFoldDB" id="A0A4D6WUK1"/>
<gene>
    <name evidence="2" type="primary">ycf22</name>
</gene>
<keyword evidence="1" id="KW-1133">Transmembrane helix</keyword>
<proteinExistence type="predicted"/>
<protein>
    <submittedName>
        <fullName evidence="2">Uncharacterized protein</fullName>
    </submittedName>
</protein>
<reference evidence="2" key="1">
    <citation type="journal article" date="2019" name="Mol. Phylogenet. Evol.">
        <title>Morphological evolution and classification of the red algal order Ceramiales inferred using plastid phylogenomics.</title>
        <authorList>
            <person name="Diaz-Tapia P."/>
            <person name="Pasella M.M."/>
            <person name="Verbruggen H."/>
            <person name="Maggs C.A."/>
        </authorList>
    </citation>
    <scope>NUCLEOTIDE SEQUENCE</scope>
    <source>
        <strain evidence="2">25966_4</strain>
    </source>
</reference>
<name>A0A4D6WUK1_9FLOR</name>
<keyword evidence="1" id="KW-0472">Membrane</keyword>
<dbReference type="EMBL" id="MK814663">
    <property type="protein sequence ID" value="QCI06872.1"/>
    <property type="molecule type" value="Genomic_DNA"/>
</dbReference>